<proteinExistence type="predicted"/>
<keyword evidence="2" id="KW-1185">Reference proteome</keyword>
<evidence type="ECO:0000313" key="1">
    <source>
        <dbReference type="EMBL" id="EMB18675.1"/>
    </source>
</evidence>
<accession>M2ANH2</accession>
<reference evidence="1" key="1">
    <citation type="submission" date="2012-11" db="EMBL/GenBank/DDBJ databases">
        <title>Permanent draft genomes of Rhodopirellula europaea strain SH398 and 6C.</title>
        <authorList>
            <person name="Richter M."/>
            <person name="Richter-Heitmann T."/>
            <person name="Frank C."/>
            <person name="Harder J."/>
            <person name="Glockner F.O."/>
        </authorList>
    </citation>
    <scope>NUCLEOTIDE SEQUENCE</scope>
    <source>
        <strain evidence="1">6C</strain>
    </source>
</reference>
<dbReference type="Proteomes" id="UP000011529">
    <property type="component" value="Unassembled WGS sequence"/>
</dbReference>
<protein>
    <submittedName>
        <fullName evidence="1">Uncharacterized protein</fullName>
    </submittedName>
</protein>
<dbReference type="PATRIC" id="fig|1263867.3.peg.636"/>
<comment type="caution">
    <text evidence="1">The sequence shown here is derived from an EMBL/GenBank/DDBJ whole genome shotgun (WGS) entry which is preliminary data.</text>
</comment>
<reference evidence="1" key="2">
    <citation type="journal article" date="2013" name="Mar. Genomics">
        <title>Expression of sulfatases in Rhodopirellula baltica and the diversity of sulfatases in the genus Rhodopirellula.</title>
        <authorList>
            <person name="Wegner C.E."/>
            <person name="Richter-Heitmann T."/>
            <person name="Klindworth A."/>
            <person name="Klockow C."/>
            <person name="Richter M."/>
            <person name="Achstetter T."/>
            <person name="Glockner F.O."/>
            <person name="Harder J."/>
        </authorList>
    </citation>
    <scope>NUCLEOTIDE SEQUENCE [LARGE SCALE GENOMIC DNA]</scope>
    <source>
        <strain evidence="1">6C</strain>
    </source>
</reference>
<gene>
    <name evidence="1" type="ORF">RE6C_00591</name>
</gene>
<name>M2ANH2_9BACT</name>
<evidence type="ECO:0000313" key="2">
    <source>
        <dbReference type="Proteomes" id="UP000011529"/>
    </source>
</evidence>
<dbReference type="EMBL" id="ANMO01000029">
    <property type="protein sequence ID" value="EMB18675.1"/>
    <property type="molecule type" value="Genomic_DNA"/>
</dbReference>
<dbReference type="AlphaFoldDB" id="M2ANH2"/>
<sequence>MDFSWTLDKPFSPERFVIVRVCMSAMGEVWYPLIVCDSDKQAV</sequence>
<organism evidence="1 2">
    <name type="scientific">Rhodopirellula europaea 6C</name>
    <dbReference type="NCBI Taxonomy" id="1263867"/>
    <lineage>
        <taxon>Bacteria</taxon>
        <taxon>Pseudomonadati</taxon>
        <taxon>Planctomycetota</taxon>
        <taxon>Planctomycetia</taxon>
        <taxon>Pirellulales</taxon>
        <taxon>Pirellulaceae</taxon>
        <taxon>Rhodopirellula</taxon>
    </lineage>
</organism>